<accession>A0ABW0KLX3</accession>
<protein>
    <submittedName>
        <fullName evidence="1">Uncharacterized protein</fullName>
    </submittedName>
</protein>
<dbReference type="Proteomes" id="UP001596052">
    <property type="component" value="Unassembled WGS sequence"/>
</dbReference>
<proteinExistence type="predicted"/>
<sequence length="73" mass="7947">MNDSCTIQKMDVTPASLHISLGVHSADTSHAQQPPYGGRLSSEEIAKKVMKLTGSVRLASRSAHHWHHCGINE</sequence>
<name>A0ABW0KLX3_9BACT</name>
<dbReference type="RefSeq" id="WP_377162902.1">
    <property type="nucleotide sequence ID" value="NZ_JBHSMQ010000001.1"/>
</dbReference>
<gene>
    <name evidence="1" type="ORF">ACFQDI_02115</name>
</gene>
<keyword evidence="2" id="KW-1185">Reference proteome</keyword>
<dbReference type="EMBL" id="JBHSMQ010000001">
    <property type="protein sequence ID" value="MFC5453637.1"/>
    <property type="molecule type" value="Genomic_DNA"/>
</dbReference>
<evidence type="ECO:0000313" key="2">
    <source>
        <dbReference type="Proteomes" id="UP001596052"/>
    </source>
</evidence>
<evidence type="ECO:0000313" key="1">
    <source>
        <dbReference type="EMBL" id="MFC5453637.1"/>
    </source>
</evidence>
<reference evidence="2" key="1">
    <citation type="journal article" date="2019" name="Int. J. Syst. Evol. Microbiol.">
        <title>The Global Catalogue of Microorganisms (GCM) 10K type strain sequencing project: providing services to taxonomists for standard genome sequencing and annotation.</title>
        <authorList>
            <consortium name="The Broad Institute Genomics Platform"/>
            <consortium name="The Broad Institute Genome Sequencing Center for Infectious Disease"/>
            <person name="Wu L."/>
            <person name="Ma J."/>
        </authorList>
    </citation>
    <scope>NUCLEOTIDE SEQUENCE [LARGE SCALE GENOMIC DNA]</scope>
    <source>
        <strain evidence="2">CGMCC 4.1469</strain>
    </source>
</reference>
<comment type="caution">
    <text evidence="1">The sequence shown here is derived from an EMBL/GenBank/DDBJ whole genome shotgun (WGS) entry which is preliminary data.</text>
</comment>
<organism evidence="1 2">
    <name type="scientific">Prosthecobacter fluviatilis</name>
    <dbReference type="NCBI Taxonomy" id="445931"/>
    <lineage>
        <taxon>Bacteria</taxon>
        <taxon>Pseudomonadati</taxon>
        <taxon>Verrucomicrobiota</taxon>
        <taxon>Verrucomicrobiia</taxon>
        <taxon>Verrucomicrobiales</taxon>
        <taxon>Verrucomicrobiaceae</taxon>
        <taxon>Prosthecobacter</taxon>
    </lineage>
</organism>